<reference evidence="1" key="1">
    <citation type="submission" date="2020-09" db="EMBL/GenBank/DDBJ databases">
        <authorList>
            <person name="Kim M.K."/>
        </authorList>
    </citation>
    <scope>NUCLEOTIDE SEQUENCE</scope>
    <source>
        <strain evidence="1">BT664</strain>
    </source>
</reference>
<dbReference type="EMBL" id="JACXAD010000023">
    <property type="protein sequence ID" value="MBD2769779.1"/>
    <property type="molecule type" value="Genomic_DNA"/>
</dbReference>
<protein>
    <submittedName>
        <fullName evidence="1">Uncharacterized protein</fullName>
    </submittedName>
</protein>
<comment type="caution">
    <text evidence="1">The sequence shown here is derived from an EMBL/GenBank/DDBJ whole genome shotgun (WGS) entry which is preliminary data.</text>
</comment>
<dbReference type="RefSeq" id="WP_191006589.1">
    <property type="nucleotide sequence ID" value="NZ_JACXAD010000023.1"/>
</dbReference>
<keyword evidence="2" id="KW-1185">Reference proteome</keyword>
<gene>
    <name evidence="1" type="ORF">IC235_17965</name>
</gene>
<evidence type="ECO:0000313" key="2">
    <source>
        <dbReference type="Proteomes" id="UP000612233"/>
    </source>
</evidence>
<organism evidence="1 2">
    <name type="scientific">Hymenobacter montanus</name>
    <dbReference type="NCBI Taxonomy" id="2771359"/>
    <lineage>
        <taxon>Bacteria</taxon>
        <taxon>Pseudomonadati</taxon>
        <taxon>Bacteroidota</taxon>
        <taxon>Cytophagia</taxon>
        <taxon>Cytophagales</taxon>
        <taxon>Hymenobacteraceae</taxon>
        <taxon>Hymenobacter</taxon>
    </lineage>
</organism>
<name>A0A927GL33_9BACT</name>
<accession>A0A927GL33</accession>
<sequence length="74" mass="8409">MSARFNDSTVVVDTRGDTILTFSYRVRPGTLELNNPADKAAPYRQPLRKYAGNSFELPSLLGEKYPHHFIRTNP</sequence>
<dbReference type="AlphaFoldDB" id="A0A927GL33"/>
<dbReference type="Proteomes" id="UP000612233">
    <property type="component" value="Unassembled WGS sequence"/>
</dbReference>
<evidence type="ECO:0000313" key="1">
    <source>
        <dbReference type="EMBL" id="MBD2769779.1"/>
    </source>
</evidence>
<proteinExistence type="predicted"/>